<dbReference type="SUPFAM" id="SSF53335">
    <property type="entry name" value="S-adenosyl-L-methionine-dependent methyltransferases"/>
    <property type="match status" value="1"/>
</dbReference>
<dbReference type="Pfam" id="PF17827">
    <property type="entry name" value="PrmC_N"/>
    <property type="match status" value="1"/>
</dbReference>
<dbReference type="NCBIfam" id="TIGR03534">
    <property type="entry name" value="RF_mod_PrmC"/>
    <property type="match status" value="1"/>
</dbReference>
<dbReference type="PROSITE" id="PS00092">
    <property type="entry name" value="N6_MTASE"/>
    <property type="match status" value="1"/>
</dbReference>
<feature type="domain" description="Methyltransferase small" evidence="6">
    <location>
        <begin position="74"/>
        <end position="165"/>
    </location>
</feature>
<dbReference type="GO" id="GO:0102559">
    <property type="term" value="F:peptide chain release factor N(5)-glutamine methyltransferase activity"/>
    <property type="evidence" value="ECO:0007669"/>
    <property type="project" value="UniProtKB-EC"/>
</dbReference>
<dbReference type="InterPro" id="IPR002052">
    <property type="entry name" value="DNA_methylase_N6_adenine_CS"/>
</dbReference>
<evidence type="ECO:0000256" key="4">
    <source>
        <dbReference type="ARBA" id="ARBA00022691"/>
    </source>
</evidence>
<dbReference type="CDD" id="cd02440">
    <property type="entry name" value="AdoMet_MTases"/>
    <property type="match status" value="1"/>
</dbReference>
<evidence type="ECO:0000313" key="8">
    <source>
        <dbReference type="EMBL" id="SVD12679.1"/>
    </source>
</evidence>
<evidence type="ECO:0000256" key="1">
    <source>
        <dbReference type="ARBA" id="ARBA00012771"/>
    </source>
</evidence>
<keyword evidence="4" id="KW-0949">S-adenosyl-L-methionine</keyword>
<evidence type="ECO:0000256" key="3">
    <source>
        <dbReference type="ARBA" id="ARBA00022679"/>
    </source>
</evidence>
<dbReference type="AlphaFoldDB" id="A0A382SRX2"/>
<evidence type="ECO:0000256" key="5">
    <source>
        <dbReference type="ARBA" id="ARBA00048391"/>
    </source>
</evidence>
<sequence>MAYLSIEHVLGYNRSDCIVNSDEIISVFDFNKIKYIIEELKKLKPIQYILGETEFYGLKFKINEHVLIPRHETEELVEWILKDKFNTLLDIATGSGCIAISIGSCTSAKITAIDLSERAIMLAKRNAKLNKVEINFKKQDIFQSNKLPKVDVIVSNPPYVLEEEKKYIKDNVIMYEPHLALFVPNNTPFLFYDRISNLAIETLNPNGKLFFEINEKFGKQLCLLLHNRG</sequence>
<dbReference type="PANTHER" id="PTHR18895">
    <property type="entry name" value="HEMK METHYLTRANSFERASE"/>
    <property type="match status" value="1"/>
</dbReference>
<dbReference type="InterPro" id="IPR019874">
    <property type="entry name" value="RF_methyltr_PrmC"/>
</dbReference>
<dbReference type="Gene3D" id="3.40.50.150">
    <property type="entry name" value="Vaccinia Virus protein VP39"/>
    <property type="match status" value="1"/>
</dbReference>
<dbReference type="InterPro" id="IPR040758">
    <property type="entry name" value="PrmC_N"/>
</dbReference>
<protein>
    <recommendedName>
        <fullName evidence="1">peptide chain release factor N(5)-glutamine methyltransferase</fullName>
        <ecNumber evidence="1">2.1.1.297</ecNumber>
    </recommendedName>
</protein>
<dbReference type="EC" id="2.1.1.297" evidence="1"/>
<evidence type="ECO:0000259" key="6">
    <source>
        <dbReference type="Pfam" id="PF05175"/>
    </source>
</evidence>
<evidence type="ECO:0000259" key="7">
    <source>
        <dbReference type="Pfam" id="PF17827"/>
    </source>
</evidence>
<dbReference type="InterPro" id="IPR007848">
    <property type="entry name" value="Small_mtfrase_dom"/>
</dbReference>
<gene>
    <name evidence="8" type="ORF">METZ01_LOCUS365533</name>
</gene>
<keyword evidence="3" id="KW-0808">Transferase</keyword>
<dbReference type="GO" id="GO:0003676">
    <property type="term" value="F:nucleic acid binding"/>
    <property type="evidence" value="ECO:0007669"/>
    <property type="project" value="InterPro"/>
</dbReference>
<feature type="domain" description="Release factor glutamine methyltransferase N-terminal" evidence="7">
    <location>
        <begin position="2"/>
        <end position="51"/>
    </location>
</feature>
<keyword evidence="2" id="KW-0489">Methyltransferase</keyword>
<dbReference type="InterPro" id="IPR029063">
    <property type="entry name" value="SAM-dependent_MTases_sf"/>
</dbReference>
<proteinExistence type="predicted"/>
<comment type="catalytic activity">
    <reaction evidence="5">
        <text>L-glutaminyl-[peptide chain release factor] + S-adenosyl-L-methionine = N(5)-methyl-L-glutaminyl-[peptide chain release factor] + S-adenosyl-L-homocysteine + H(+)</text>
        <dbReference type="Rhea" id="RHEA:42896"/>
        <dbReference type="Rhea" id="RHEA-COMP:10271"/>
        <dbReference type="Rhea" id="RHEA-COMP:10272"/>
        <dbReference type="ChEBI" id="CHEBI:15378"/>
        <dbReference type="ChEBI" id="CHEBI:30011"/>
        <dbReference type="ChEBI" id="CHEBI:57856"/>
        <dbReference type="ChEBI" id="CHEBI:59789"/>
        <dbReference type="ChEBI" id="CHEBI:61891"/>
        <dbReference type="EC" id="2.1.1.297"/>
    </reaction>
</comment>
<dbReference type="NCBIfam" id="TIGR00536">
    <property type="entry name" value="hemK_fam"/>
    <property type="match status" value="1"/>
</dbReference>
<organism evidence="8">
    <name type="scientific">marine metagenome</name>
    <dbReference type="NCBI Taxonomy" id="408172"/>
    <lineage>
        <taxon>unclassified sequences</taxon>
        <taxon>metagenomes</taxon>
        <taxon>ecological metagenomes</taxon>
    </lineage>
</organism>
<dbReference type="InterPro" id="IPR004556">
    <property type="entry name" value="HemK-like"/>
</dbReference>
<dbReference type="InterPro" id="IPR050320">
    <property type="entry name" value="N5-glutamine_MTase"/>
</dbReference>
<dbReference type="Pfam" id="PF05175">
    <property type="entry name" value="MTS"/>
    <property type="match status" value="1"/>
</dbReference>
<name>A0A382SRX2_9ZZZZ</name>
<dbReference type="EMBL" id="UINC01131147">
    <property type="protein sequence ID" value="SVD12679.1"/>
    <property type="molecule type" value="Genomic_DNA"/>
</dbReference>
<evidence type="ECO:0000256" key="2">
    <source>
        <dbReference type="ARBA" id="ARBA00022603"/>
    </source>
</evidence>
<feature type="non-terminal residue" evidence="8">
    <location>
        <position position="229"/>
    </location>
</feature>
<reference evidence="8" key="1">
    <citation type="submission" date="2018-05" db="EMBL/GenBank/DDBJ databases">
        <authorList>
            <person name="Lanie J.A."/>
            <person name="Ng W.-L."/>
            <person name="Kazmierczak K.M."/>
            <person name="Andrzejewski T.M."/>
            <person name="Davidsen T.M."/>
            <person name="Wayne K.J."/>
            <person name="Tettelin H."/>
            <person name="Glass J.I."/>
            <person name="Rusch D."/>
            <person name="Podicherti R."/>
            <person name="Tsui H.-C.T."/>
            <person name="Winkler M.E."/>
        </authorList>
    </citation>
    <scope>NUCLEOTIDE SEQUENCE</scope>
</reference>
<accession>A0A382SRX2</accession>
<dbReference type="PANTHER" id="PTHR18895:SF74">
    <property type="entry name" value="MTRF1L RELEASE FACTOR GLUTAMINE METHYLTRANSFERASE"/>
    <property type="match status" value="1"/>
</dbReference>
<dbReference type="GO" id="GO:0032259">
    <property type="term" value="P:methylation"/>
    <property type="evidence" value="ECO:0007669"/>
    <property type="project" value="UniProtKB-KW"/>
</dbReference>
<dbReference type="Gene3D" id="1.10.8.10">
    <property type="entry name" value="DNA helicase RuvA subunit, C-terminal domain"/>
    <property type="match status" value="1"/>
</dbReference>